<protein>
    <submittedName>
        <fullName evidence="2">Uncharacterized protein</fullName>
    </submittedName>
</protein>
<name>A0ABP3UEL2_9FLAO</name>
<sequence>MNKQDFDLKAFVFVVVLTSIWIHISEVFRYFVLVTPRVKSYWNNSESIADMNWMIFGIWGLWDTILTAMIVFTFWLYSQRFGNTNRSVISSALVSWVFFFVLFWVGAANMGYSDWSILLITLPLSFVELLIANFIASKLYKKYEYAKV</sequence>
<feature type="transmembrane region" description="Helical" evidence="1">
    <location>
        <begin position="88"/>
        <end position="109"/>
    </location>
</feature>
<proteinExistence type="predicted"/>
<feature type="transmembrane region" description="Helical" evidence="1">
    <location>
        <begin position="53"/>
        <end position="76"/>
    </location>
</feature>
<keyword evidence="1" id="KW-0472">Membrane</keyword>
<dbReference type="EMBL" id="BAAAGE010000004">
    <property type="protein sequence ID" value="GAA0728640.1"/>
    <property type="molecule type" value="Genomic_DNA"/>
</dbReference>
<evidence type="ECO:0000313" key="2">
    <source>
        <dbReference type="EMBL" id="GAA0728640.1"/>
    </source>
</evidence>
<accession>A0ABP3UEL2</accession>
<gene>
    <name evidence="2" type="ORF">GCM10009430_37910</name>
</gene>
<comment type="caution">
    <text evidence="2">The sequence shown here is derived from an EMBL/GenBank/DDBJ whole genome shotgun (WGS) entry which is preliminary data.</text>
</comment>
<keyword evidence="1" id="KW-0812">Transmembrane</keyword>
<keyword evidence="1" id="KW-1133">Transmembrane helix</keyword>
<dbReference type="Proteomes" id="UP001501758">
    <property type="component" value="Unassembled WGS sequence"/>
</dbReference>
<evidence type="ECO:0000313" key="3">
    <source>
        <dbReference type="Proteomes" id="UP001501758"/>
    </source>
</evidence>
<evidence type="ECO:0000256" key="1">
    <source>
        <dbReference type="SAM" id="Phobius"/>
    </source>
</evidence>
<reference evidence="3" key="1">
    <citation type="journal article" date="2019" name="Int. J. Syst. Evol. Microbiol.">
        <title>The Global Catalogue of Microorganisms (GCM) 10K type strain sequencing project: providing services to taxonomists for standard genome sequencing and annotation.</title>
        <authorList>
            <consortium name="The Broad Institute Genomics Platform"/>
            <consortium name="The Broad Institute Genome Sequencing Center for Infectious Disease"/>
            <person name="Wu L."/>
            <person name="Ma J."/>
        </authorList>
    </citation>
    <scope>NUCLEOTIDE SEQUENCE [LARGE SCALE GENOMIC DNA]</scope>
    <source>
        <strain evidence="3">JCM 15974</strain>
    </source>
</reference>
<organism evidence="2 3">
    <name type="scientific">Aquimarina litoralis</name>
    <dbReference type="NCBI Taxonomy" id="584605"/>
    <lineage>
        <taxon>Bacteria</taxon>
        <taxon>Pseudomonadati</taxon>
        <taxon>Bacteroidota</taxon>
        <taxon>Flavobacteriia</taxon>
        <taxon>Flavobacteriales</taxon>
        <taxon>Flavobacteriaceae</taxon>
        <taxon>Aquimarina</taxon>
    </lineage>
</organism>
<feature type="transmembrane region" description="Helical" evidence="1">
    <location>
        <begin position="115"/>
        <end position="136"/>
    </location>
</feature>
<feature type="transmembrane region" description="Helical" evidence="1">
    <location>
        <begin position="12"/>
        <end position="33"/>
    </location>
</feature>
<dbReference type="RefSeq" id="WP_343913833.1">
    <property type="nucleotide sequence ID" value="NZ_BAAAGE010000004.1"/>
</dbReference>
<keyword evidence="3" id="KW-1185">Reference proteome</keyword>